<feature type="domain" description="MADF" evidence="10">
    <location>
        <begin position="285"/>
        <end position="377"/>
    </location>
</feature>
<name>A0A9P0PPB8_ACAOB</name>
<dbReference type="GO" id="GO:0005667">
    <property type="term" value="C:transcription regulator complex"/>
    <property type="evidence" value="ECO:0007669"/>
    <property type="project" value="TreeGrafter"/>
</dbReference>
<evidence type="ECO:0000313" key="12">
    <source>
        <dbReference type="EMBL" id="CAH1991871.1"/>
    </source>
</evidence>
<feature type="signal peptide" evidence="8">
    <location>
        <begin position="1"/>
        <end position="24"/>
    </location>
</feature>
<dbReference type="PROSITE" id="PS50950">
    <property type="entry name" value="ZF_THAP"/>
    <property type="match status" value="1"/>
</dbReference>
<dbReference type="OrthoDB" id="6722241at2759"/>
<dbReference type="EMBL" id="CAKOFQ010007126">
    <property type="protein sequence ID" value="CAH1991871.1"/>
    <property type="molecule type" value="Genomic_DNA"/>
</dbReference>
<protein>
    <recommendedName>
        <fullName evidence="14">THAP-type domain-containing protein</fullName>
    </recommendedName>
</protein>
<accession>A0A9P0PPB8</accession>
<reference evidence="12" key="1">
    <citation type="submission" date="2022-03" db="EMBL/GenBank/DDBJ databases">
        <authorList>
            <person name="Sayadi A."/>
        </authorList>
    </citation>
    <scope>NUCLEOTIDE SEQUENCE</scope>
</reference>
<evidence type="ECO:0000256" key="8">
    <source>
        <dbReference type="SAM" id="SignalP"/>
    </source>
</evidence>
<dbReference type="SUPFAM" id="SSF57716">
    <property type="entry name" value="Glucocorticoid receptor-like (DNA-binding domain)"/>
    <property type="match status" value="1"/>
</dbReference>
<comment type="caution">
    <text evidence="12">The sequence shown here is derived from an EMBL/GenBank/DDBJ whole genome shotgun (WGS) entry which is preliminary data.</text>
</comment>
<dbReference type="GO" id="GO:0008270">
    <property type="term" value="F:zinc ion binding"/>
    <property type="evidence" value="ECO:0007669"/>
    <property type="project" value="UniProtKB-KW"/>
</dbReference>
<evidence type="ECO:0000313" key="13">
    <source>
        <dbReference type="Proteomes" id="UP001152888"/>
    </source>
</evidence>
<dbReference type="PROSITE" id="PS51029">
    <property type="entry name" value="MADF"/>
    <property type="match status" value="1"/>
</dbReference>
<sequence length="521" mass="60035">MKKLPVLMLLSGLLLGAFIVELWANMGKPWVRPTSYKYCMVPSCTNTTITAPDKYFFYVPKDPKIRKQWCRLMNRNAKIPLSDKSTLYCCESHFNLEADAENYIRYKLVGGRMTLKSGVVPHIFRCQKRTKHSKSRSVLEKLCRKEIISTLLNETENPIEFVSCNNDSSNDSEDMSSKEIQRMDLSQVPVDIKQEFDEVPDENSLDHPEYIGIKLENEDLDSTLFTNANEEEVKIESQDIKLEMPVYEGNFVTCDTIKNEIDTSEGETHTLVFMSIHEQFRMEKNLIEAVRRRKILYDTSDASYMKTKLKLATWEQIAREVAMESGSEAKVVWEKLRHCHRDALRRQKNCVKGGSSAVSLKPWRYQKEMEFLLPHMANRKKYANVIGSGDENNEVYENCREGGRILEPAGDESGGGIHRNYTEEIDLSEDSIFSHPGSSTNDTPPPWKKMKTDNEEKSSAQTTEISVLMNDPLYHFFMSMYETTKKMPETSQLRLKDRIFRAVSGMEATLLDISPQQPHFD</sequence>
<dbReference type="Pfam" id="PF05485">
    <property type="entry name" value="THAP"/>
    <property type="match status" value="1"/>
</dbReference>
<dbReference type="SMART" id="SM00980">
    <property type="entry name" value="THAP"/>
    <property type="match status" value="1"/>
</dbReference>
<feature type="chain" id="PRO_5040157149" description="THAP-type domain-containing protein" evidence="8">
    <location>
        <begin position="25"/>
        <end position="521"/>
    </location>
</feature>
<evidence type="ECO:0000259" key="11">
    <source>
        <dbReference type="PROSITE" id="PS51031"/>
    </source>
</evidence>
<keyword evidence="3" id="KW-0862">Zinc</keyword>
<evidence type="ECO:0008006" key="14">
    <source>
        <dbReference type="Google" id="ProtNLM"/>
    </source>
</evidence>
<evidence type="ECO:0000259" key="10">
    <source>
        <dbReference type="PROSITE" id="PS51029"/>
    </source>
</evidence>
<dbReference type="GO" id="GO:0006357">
    <property type="term" value="P:regulation of transcription by RNA polymerase II"/>
    <property type="evidence" value="ECO:0007669"/>
    <property type="project" value="TreeGrafter"/>
</dbReference>
<dbReference type="SMART" id="SM00595">
    <property type="entry name" value="MADF"/>
    <property type="match status" value="1"/>
</dbReference>
<dbReference type="GO" id="GO:0005634">
    <property type="term" value="C:nucleus"/>
    <property type="evidence" value="ECO:0007669"/>
    <property type="project" value="UniProtKB-SubCell"/>
</dbReference>
<evidence type="ECO:0000256" key="5">
    <source>
        <dbReference type="PROSITE-ProRule" id="PRU00309"/>
    </source>
</evidence>
<dbReference type="Proteomes" id="UP001152888">
    <property type="component" value="Unassembled WGS sequence"/>
</dbReference>
<dbReference type="GO" id="GO:0003677">
    <property type="term" value="F:DNA binding"/>
    <property type="evidence" value="ECO:0007669"/>
    <property type="project" value="UniProtKB-UniRule"/>
</dbReference>
<dbReference type="PANTHER" id="PTHR12243">
    <property type="entry name" value="MADF DOMAIN TRANSCRIPTION FACTOR"/>
    <property type="match status" value="1"/>
</dbReference>
<dbReference type="AlphaFoldDB" id="A0A9P0PPB8"/>
<proteinExistence type="predicted"/>
<evidence type="ECO:0000256" key="4">
    <source>
        <dbReference type="ARBA" id="ARBA00023125"/>
    </source>
</evidence>
<comment type="subcellular location">
    <subcellularLocation>
        <location evidence="6">Nucleus</location>
    </subcellularLocation>
</comment>
<evidence type="ECO:0000256" key="6">
    <source>
        <dbReference type="PROSITE-ProRule" id="PRU00371"/>
    </source>
</evidence>
<keyword evidence="6" id="KW-0539">Nucleus</keyword>
<evidence type="ECO:0000256" key="2">
    <source>
        <dbReference type="ARBA" id="ARBA00022771"/>
    </source>
</evidence>
<dbReference type="Pfam" id="PF10545">
    <property type="entry name" value="MADF_DNA_bdg"/>
    <property type="match status" value="1"/>
</dbReference>
<keyword evidence="2 5" id="KW-0863">Zinc-finger</keyword>
<feature type="region of interest" description="Disordered" evidence="7">
    <location>
        <begin position="432"/>
        <end position="461"/>
    </location>
</feature>
<evidence type="ECO:0000256" key="3">
    <source>
        <dbReference type="ARBA" id="ARBA00022833"/>
    </source>
</evidence>
<dbReference type="InterPro" id="IPR039353">
    <property type="entry name" value="TF_Adf1"/>
</dbReference>
<keyword evidence="13" id="KW-1185">Reference proteome</keyword>
<dbReference type="InterPro" id="IPR004210">
    <property type="entry name" value="BESS_motif"/>
</dbReference>
<feature type="domain" description="BESS" evidence="11">
    <location>
        <begin position="470"/>
        <end position="509"/>
    </location>
</feature>
<evidence type="ECO:0000259" key="9">
    <source>
        <dbReference type="PROSITE" id="PS50950"/>
    </source>
</evidence>
<evidence type="ECO:0000256" key="7">
    <source>
        <dbReference type="SAM" id="MobiDB-lite"/>
    </source>
</evidence>
<keyword evidence="1" id="KW-0479">Metal-binding</keyword>
<keyword evidence="8" id="KW-0732">Signal</keyword>
<evidence type="ECO:0000256" key="1">
    <source>
        <dbReference type="ARBA" id="ARBA00022723"/>
    </source>
</evidence>
<gene>
    <name evidence="12" type="ORF">ACAOBT_LOCUS20524</name>
</gene>
<dbReference type="Pfam" id="PF02944">
    <property type="entry name" value="BESS"/>
    <property type="match status" value="1"/>
</dbReference>
<organism evidence="12 13">
    <name type="scientific">Acanthoscelides obtectus</name>
    <name type="common">Bean weevil</name>
    <name type="synonym">Bruchus obtectus</name>
    <dbReference type="NCBI Taxonomy" id="200917"/>
    <lineage>
        <taxon>Eukaryota</taxon>
        <taxon>Metazoa</taxon>
        <taxon>Ecdysozoa</taxon>
        <taxon>Arthropoda</taxon>
        <taxon>Hexapoda</taxon>
        <taxon>Insecta</taxon>
        <taxon>Pterygota</taxon>
        <taxon>Neoptera</taxon>
        <taxon>Endopterygota</taxon>
        <taxon>Coleoptera</taxon>
        <taxon>Polyphaga</taxon>
        <taxon>Cucujiformia</taxon>
        <taxon>Chrysomeloidea</taxon>
        <taxon>Chrysomelidae</taxon>
        <taxon>Bruchinae</taxon>
        <taxon>Bruchini</taxon>
        <taxon>Acanthoscelides</taxon>
    </lineage>
</organism>
<dbReference type="InterPro" id="IPR006578">
    <property type="entry name" value="MADF-dom"/>
</dbReference>
<dbReference type="PROSITE" id="PS51031">
    <property type="entry name" value="BESS"/>
    <property type="match status" value="1"/>
</dbReference>
<dbReference type="PANTHER" id="PTHR12243:SF67">
    <property type="entry name" value="COREPRESSOR OF PANGOLIN, ISOFORM A-RELATED"/>
    <property type="match status" value="1"/>
</dbReference>
<dbReference type="InterPro" id="IPR006612">
    <property type="entry name" value="THAP_Znf"/>
</dbReference>
<keyword evidence="4 5" id="KW-0238">DNA-binding</keyword>
<feature type="domain" description="THAP-type" evidence="9">
    <location>
        <begin position="32"/>
        <end position="124"/>
    </location>
</feature>